<gene>
    <name evidence="2" type="ORF">C2845_PM06G26360</name>
</gene>
<reference evidence="3" key="1">
    <citation type="journal article" date="2019" name="Nat. Commun.">
        <title>The genome of broomcorn millet.</title>
        <authorList>
            <person name="Zou C."/>
            <person name="Miki D."/>
            <person name="Li D."/>
            <person name="Tang Q."/>
            <person name="Xiao L."/>
            <person name="Rajput S."/>
            <person name="Deng P."/>
            <person name="Jia W."/>
            <person name="Huang R."/>
            <person name="Zhang M."/>
            <person name="Sun Y."/>
            <person name="Hu J."/>
            <person name="Fu X."/>
            <person name="Schnable P.S."/>
            <person name="Li F."/>
            <person name="Zhang H."/>
            <person name="Feng B."/>
            <person name="Zhu X."/>
            <person name="Liu R."/>
            <person name="Schnable J.C."/>
            <person name="Zhu J.-K."/>
            <person name="Zhang H."/>
        </authorList>
    </citation>
    <scope>NUCLEOTIDE SEQUENCE [LARGE SCALE GENOMIC DNA]</scope>
</reference>
<proteinExistence type="predicted"/>
<dbReference type="Proteomes" id="UP000275267">
    <property type="component" value="Unassembled WGS sequence"/>
</dbReference>
<feature type="compositionally biased region" description="Basic and acidic residues" evidence="1">
    <location>
        <begin position="18"/>
        <end position="44"/>
    </location>
</feature>
<organism evidence="2 3">
    <name type="scientific">Panicum miliaceum</name>
    <name type="common">Proso millet</name>
    <name type="synonym">Broomcorn millet</name>
    <dbReference type="NCBI Taxonomy" id="4540"/>
    <lineage>
        <taxon>Eukaryota</taxon>
        <taxon>Viridiplantae</taxon>
        <taxon>Streptophyta</taxon>
        <taxon>Embryophyta</taxon>
        <taxon>Tracheophyta</taxon>
        <taxon>Spermatophyta</taxon>
        <taxon>Magnoliopsida</taxon>
        <taxon>Liliopsida</taxon>
        <taxon>Poales</taxon>
        <taxon>Poaceae</taxon>
        <taxon>PACMAD clade</taxon>
        <taxon>Panicoideae</taxon>
        <taxon>Panicodae</taxon>
        <taxon>Paniceae</taxon>
        <taxon>Panicinae</taxon>
        <taxon>Panicum</taxon>
        <taxon>Panicum sect. Panicum</taxon>
    </lineage>
</organism>
<protein>
    <submittedName>
        <fullName evidence="2">Uncharacterized protein</fullName>
    </submittedName>
</protein>
<sequence>MSPPRTEDPMASILAKLEENVKKDEESRLAQASSKEKGIREPGRRNTRTIKPNPRYIGEQWVDI</sequence>
<evidence type="ECO:0000256" key="1">
    <source>
        <dbReference type="SAM" id="MobiDB-lite"/>
    </source>
</evidence>
<keyword evidence="3" id="KW-1185">Reference proteome</keyword>
<evidence type="ECO:0000313" key="2">
    <source>
        <dbReference type="EMBL" id="RLM99286.1"/>
    </source>
</evidence>
<dbReference type="EMBL" id="PQIB02000009">
    <property type="protein sequence ID" value="RLM99286.1"/>
    <property type="molecule type" value="Genomic_DNA"/>
</dbReference>
<comment type="caution">
    <text evidence="2">The sequence shown here is derived from an EMBL/GenBank/DDBJ whole genome shotgun (WGS) entry which is preliminary data.</text>
</comment>
<name>A0A3L6R8X1_PANMI</name>
<accession>A0A3L6R8X1</accession>
<dbReference type="AlphaFoldDB" id="A0A3L6R8X1"/>
<feature type="region of interest" description="Disordered" evidence="1">
    <location>
        <begin position="18"/>
        <end position="64"/>
    </location>
</feature>
<evidence type="ECO:0000313" key="3">
    <source>
        <dbReference type="Proteomes" id="UP000275267"/>
    </source>
</evidence>